<comment type="caution">
    <text evidence="4">The sequence shown here is derived from an EMBL/GenBank/DDBJ whole genome shotgun (WGS) entry which is preliminary data.</text>
</comment>
<proteinExistence type="predicted"/>
<feature type="domain" description="PH" evidence="3">
    <location>
        <begin position="17"/>
        <end position="113"/>
    </location>
</feature>
<protein>
    <recommendedName>
        <fullName evidence="3">PH domain-containing protein</fullName>
    </recommendedName>
</protein>
<feature type="compositionally biased region" description="Basic and acidic residues" evidence="2">
    <location>
        <begin position="382"/>
        <end position="394"/>
    </location>
</feature>
<dbReference type="Gene3D" id="2.30.29.30">
    <property type="entry name" value="Pleckstrin-homology domain (PH domain)/Phosphotyrosine-binding domain (PTB)"/>
    <property type="match status" value="1"/>
</dbReference>
<dbReference type="PROSITE" id="PS50003">
    <property type="entry name" value="PH_DOMAIN"/>
    <property type="match status" value="1"/>
</dbReference>
<reference evidence="4" key="1">
    <citation type="submission" date="2022-03" db="EMBL/GenBank/DDBJ databases">
        <title>Draft genome sequence of Aduncisulcus paluster, a free-living microaerophilic Fornicata.</title>
        <authorList>
            <person name="Yuyama I."/>
            <person name="Kume K."/>
            <person name="Tamura T."/>
            <person name="Inagaki Y."/>
            <person name="Hashimoto T."/>
        </authorList>
    </citation>
    <scope>NUCLEOTIDE SEQUENCE</scope>
    <source>
        <strain evidence="4">NY0171</strain>
    </source>
</reference>
<dbReference type="SMART" id="SM00233">
    <property type="entry name" value="PH"/>
    <property type="match status" value="1"/>
</dbReference>
<feature type="compositionally biased region" description="Acidic residues" evidence="2">
    <location>
        <begin position="305"/>
        <end position="318"/>
    </location>
</feature>
<dbReference type="InterPro" id="IPR011993">
    <property type="entry name" value="PH-like_dom_sf"/>
</dbReference>
<evidence type="ECO:0000256" key="1">
    <source>
        <dbReference type="ARBA" id="ARBA00022737"/>
    </source>
</evidence>
<evidence type="ECO:0000256" key="2">
    <source>
        <dbReference type="SAM" id="MobiDB-lite"/>
    </source>
</evidence>
<feature type="non-terminal residue" evidence="4">
    <location>
        <position position="394"/>
    </location>
</feature>
<gene>
    <name evidence="4" type="ORF">ADUPG1_008201</name>
</gene>
<feature type="compositionally biased region" description="Acidic residues" evidence="2">
    <location>
        <begin position="360"/>
        <end position="374"/>
    </location>
</feature>
<dbReference type="PANTHER" id="PTHR22903:SF8">
    <property type="entry name" value="MAX-1A"/>
    <property type="match status" value="1"/>
</dbReference>
<dbReference type="Proteomes" id="UP001057375">
    <property type="component" value="Unassembled WGS sequence"/>
</dbReference>
<feature type="region of interest" description="Disordered" evidence="2">
    <location>
        <begin position="265"/>
        <end position="394"/>
    </location>
</feature>
<keyword evidence="1" id="KW-0677">Repeat</keyword>
<evidence type="ECO:0000259" key="3">
    <source>
        <dbReference type="PROSITE" id="PS50003"/>
    </source>
</evidence>
<keyword evidence="5" id="KW-1185">Reference proteome</keyword>
<evidence type="ECO:0000313" key="5">
    <source>
        <dbReference type="Proteomes" id="UP001057375"/>
    </source>
</evidence>
<sequence length="394" mass="45443">MSEPPNLESLTYEYLSPFEKEEYLFKQGGKRKVWRKRWFALKDGWLYYFKNQRDLRESPSGAIKVYDSIVESCLISGKTNTFSIKTSDRTYFLHAESRAPKDQWIKDLLAISDYGKPLTLNLAMTDAPTYRIELKGMKCKECADLAYDACSLIEGFEFAESDIANCAFDVWGSFISSAPLLDALREVGFVPKTRGERHPDAKITGDYMKRKAARDLAKPSILNMQEQDKQKIQEIQEKNAEEERILKEKEAIEAELQKEAERKAKMKKYEEEEEDDGFADDLLLDLDLAPSEKEEEPVVPVKGEDGEETEDETFSDDDLERRRREEEEEDDGFADDLLLDLDLAPSEKEEEPVVPVKGEDGEETEDETFSDDDLVLQILTPEEERKKKESEEQK</sequence>
<dbReference type="Pfam" id="PF00169">
    <property type="entry name" value="PH"/>
    <property type="match status" value="1"/>
</dbReference>
<dbReference type="EMBL" id="BQXS01010886">
    <property type="protein sequence ID" value="GKT34941.1"/>
    <property type="molecule type" value="Genomic_DNA"/>
</dbReference>
<dbReference type="SUPFAM" id="SSF50729">
    <property type="entry name" value="PH domain-like"/>
    <property type="match status" value="1"/>
</dbReference>
<dbReference type="PANTHER" id="PTHR22903">
    <property type="entry name" value="PLEKHH PROTEIN"/>
    <property type="match status" value="1"/>
</dbReference>
<name>A0ABQ5KSF0_9EUKA</name>
<feature type="compositionally biased region" description="Acidic residues" evidence="2">
    <location>
        <begin position="271"/>
        <end position="284"/>
    </location>
</feature>
<accession>A0ABQ5KSF0</accession>
<organism evidence="4 5">
    <name type="scientific">Aduncisulcus paluster</name>
    <dbReference type="NCBI Taxonomy" id="2918883"/>
    <lineage>
        <taxon>Eukaryota</taxon>
        <taxon>Metamonada</taxon>
        <taxon>Carpediemonas-like organisms</taxon>
        <taxon>Aduncisulcus</taxon>
    </lineage>
</organism>
<feature type="compositionally biased region" description="Acidic residues" evidence="2">
    <location>
        <begin position="326"/>
        <end position="339"/>
    </location>
</feature>
<dbReference type="InterPro" id="IPR001849">
    <property type="entry name" value="PH_domain"/>
</dbReference>
<evidence type="ECO:0000313" key="4">
    <source>
        <dbReference type="EMBL" id="GKT34941.1"/>
    </source>
</evidence>